<evidence type="ECO:0000313" key="2">
    <source>
        <dbReference type="Proteomes" id="UP000308600"/>
    </source>
</evidence>
<dbReference type="Proteomes" id="UP000308600">
    <property type="component" value="Unassembled WGS sequence"/>
</dbReference>
<name>A0ACD3A0D8_9AGAR</name>
<gene>
    <name evidence="1" type="ORF">BDN72DRAFT_744742</name>
</gene>
<reference evidence="1 2" key="1">
    <citation type="journal article" date="2019" name="Nat. Ecol. Evol.">
        <title>Megaphylogeny resolves global patterns of mushroom evolution.</title>
        <authorList>
            <person name="Varga T."/>
            <person name="Krizsan K."/>
            <person name="Foldi C."/>
            <person name="Dima B."/>
            <person name="Sanchez-Garcia M."/>
            <person name="Sanchez-Ramirez S."/>
            <person name="Szollosi G.J."/>
            <person name="Szarkandi J.G."/>
            <person name="Papp V."/>
            <person name="Albert L."/>
            <person name="Andreopoulos W."/>
            <person name="Angelini C."/>
            <person name="Antonin V."/>
            <person name="Barry K.W."/>
            <person name="Bougher N.L."/>
            <person name="Buchanan P."/>
            <person name="Buyck B."/>
            <person name="Bense V."/>
            <person name="Catcheside P."/>
            <person name="Chovatia M."/>
            <person name="Cooper J."/>
            <person name="Damon W."/>
            <person name="Desjardin D."/>
            <person name="Finy P."/>
            <person name="Geml J."/>
            <person name="Haridas S."/>
            <person name="Hughes K."/>
            <person name="Justo A."/>
            <person name="Karasinski D."/>
            <person name="Kautmanova I."/>
            <person name="Kiss B."/>
            <person name="Kocsube S."/>
            <person name="Kotiranta H."/>
            <person name="LaButti K.M."/>
            <person name="Lechner B.E."/>
            <person name="Liimatainen K."/>
            <person name="Lipzen A."/>
            <person name="Lukacs Z."/>
            <person name="Mihaltcheva S."/>
            <person name="Morgado L.N."/>
            <person name="Niskanen T."/>
            <person name="Noordeloos M.E."/>
            <person name="Ohm R.A."/>
            <person name="Ortiz-Santana B."/>
            <person name="Ovrebo C."/>
            <person name="Racz N."/>
            <person name="Riley R."/>
            <person name="Savchenko A."/>
            <person name="Shiryaev A."/>
            <person name="Soop K."/>
            <person name="Spirin V."/>
            <person name="Szebenyi C."/>
            <person name="Tomsovsky M."/>
            <person name="Tulloss R.E."/>
            <person name="Uehling J."/>
            <person name="Grigoriev I.V."/>
            <person name="Vagvolgyi C."/>
            <person name="Papp T."/>
            <person name="Martin F.M."/>
            <person name="Miettinen O."/>
            <person name="Hibbett D.S."/>
            <person name="Nagy L.G."/>
        </authorList>
    </citation>
    <scope>NUCLEOTIDE SEQUENCE [LARGE SCALE GENOMIC DNA]</scope>
    <source>
        <strain evidence="1 2">NL-1719</strain>
    </source>
</reference>
<feature type="non-terminal residue" evidence="1">
    <location>
        <position position="71"/>
    </location>
</feature>
<dbReference type="EMBL" id="ML209067">
    <property type="protein sequence ID" value="TFK59145.1"/>
    <property type="molecule type" value="Genomic_DNA"/>
</dbReference>
<keyword evidence="2" id="KW-1185">Reference proteome</keyword>
<accession>A0ACD3A0D8</accession>
<sequence length="71" mass="8052">IDEMSRDARSIGRHYGRSQKNTRAKKKQPFVRGRRTSTTSLLTLDGIIASTVVEGSMTKELFLEFLEHTVV</sequence>
<proteinExistence type="predicted"/>
<organism evidence="1 2">
    <name type="scientific">Pluteus cervinus</name>
    <dbReference type="NCBI Taxonomy" id="181527"/>
    <lineage>
        <taxon>Eukaryota</taxon>
        <taxon>Fungi</taxon>
        <taxon>Dikarya</taxon>
        <taxon>Basidiomycota</taxon>
        <taxon>Agaricomycotina</taxon>
        <taxon>Agaricomycetes</taxon>
        <taxon>Agaricomycetidae</taxon>
        <taxon>Agaricales</taxon>
        <taxon>Pluteineae</taxon>
        <taxon>Pluteaceae</taxon>
        <taxon>Pluteus</taxon>
    </lineage>
</organism>
<feature type="non-terminal residue" evidence="1">
    <location>
        <position position="1"/>
    </location>
</feature>
<evidence type="ECO:0000313" key="1">
    <source>
        <dbReference type="EMBL" id="TFK59145.1"/>
    </source>
</evidence>
<protein>
    <submittedName>
        <fullName evidence="1">Uncharacterized protein</fullName>
    </submittedName>
</protein>